<organism evidence="3 4">
    <name type="scientific">Lachnellula suecica</name>
    <dbReference type="NCBI Taxonomy" id="602035"/>
    <lineage>
        <taxon>Eukaryota</taxon>
        <taxon>Fungi</taxon>
        <taxon>Dikarya</taxon>
        <taxon>Ascomycota</taxon>
        <taxon>Pezizomycotina</taxon>
        <taxon>Leotiomycetes</taxon>
        <taxon>Helotiales</taxon>
        <taxon>Lachnaceae</taxon>
        <taxon>Lachnellula</taxon>
    </lineage>
</organism>
<reference evidence="3 4" key="1">
    <citation type="submission" date="2018-05" db="EMBL/GenBank/DDBJ databases">
        <title>Genome sequencing and assembly of the regulated plant pathogen Lachnellula willkommii and related sister species for the development of diagnostic species identification markers.</title>
        <authorList>
            <person name="Giroux E."/>
            <person name="Bilodeau G."/>
        </authorList>
    </citation>
    <scope>NUCLEOTIDE SEQUENCE [LARGE SCALE GENOMIC DNA]</scope>
    <source>
        <strain evidence="3 4">CBS 268.59</strain>
    </source>
</reference>
<feature type="transmembrane region" description="Helical" evidence="2">
    <location>
        <begin position="266"/>
        <end position="287"/>
    </location>
</feature>
<dbReference type="AlphaFoldDB" id="A0A8T9BUE2"/>
<feature type="region of interest" description="Disordered" evidence="1">
    <location>
        <begin position="416"/>
        <end position="491"/>
    </location>
</feature>
<feature type="compositionally biased region" description="Basic and acidic residues" evidence="1">
    <location>
        <begin position="418"/>
        <end position="433"/>
    </location>
</feature>
<proteinExistence type="predicted"/>
<sequence length="530" mass="57715">MAPIELHSSPSLLPLATSGAHLFLVGYLSVVAARTIYRSYVALPPSSATRNREPLRKGHVKTFALLALISLAVSGFFAVRLSGLSYRVWAAQRGVALPQSVFGDNGALRGGEHPGRLHLARWLNDVPFYQDAFEIVAEKNRNFWWGQQINLGLVSWSVYLAIEGQRRKISNLWAFLALAQLVNLSYAQSLFFVAVLLTPVPLPENVKDLTKVSMPVTSSRYSEFMESVIPTKPEGFLPKPALYTTLLVTNFTSIFLIPFAANTPSFATVSIASRVLPFSFLVLPYVIPTSWGTIHTHPHSAHSTYTTVFRTISFISMGLFLKSTLLAVVSNTPEQYESRHSLLHPFREERLSALDRGSTAIGRLLGAIGEHPAVGAVGWDVILSSLSLVVWAGIRGLSTWDMMGLGMLFAKPTETDVESEKEPSVKEAPEHSVDATPSVRRRPGRPKKEKVDDTDDASSASAPRRRGRSSKKSIADDDNAEYLPADGDSLVEGDEDVEIDLESAATAWGAIITGGLGKGSAGIFEAEVKA</sequence>
<keyword evidence="2" id="KW-0812">Transmembrane</keyword>
<dbReference type="EMBL" id="QGMK01002095">
    <property type="protein sequence ID" value="TVY60824.1"/>
    <property type="molecule type" value="Genomic_DNA"/>
</dbReference>
<evidence type="ECO:0000313" key="3">
    <source>
        <dbReference type="EMBL" id="TVY60824.1"/>
    </source>
</evidence>
<comment type="caution">
    <text evidence="3">The sequence shown here is derived from an EMBL/GenBank/DDBJ whole genome shotgun (WGS) entry which is preliminary data.</text>
</comment>
<feature type="compositionally biased region" description="Basic residues" evidence="1">
    <location>
        <begin position="439"/>
        <end position="448"/>
    </location>
</feature>
<feature type="transmembrane region" description="Helical" evidence="2">
    <location>
        <begin position="143"/>
        <end position="162"/>
    </location>
</feature>
<keyword evidence="2" id="KW-0472">Membrane</keyword>
<feature type="transmembrane region" description="Helical" evidence="2">
    <location>
        <begin position="307"/>
        <end position="329"/>
    </location>
</feature>
<feature type="transmembrane region" description="Helical" evidence="2">
    <location>
        <begin position="174"/>
        <end position="197"/>
    </location>
</feature>
<accession>A0A8T9BUE2</accession>
<keyword evidence="2" id="KW-1133">Transmembrane helix</keyword>
<feature type="transmembrane region" description="Helical" evidence="2">
    <location>
        <begin position="12"/>
        <end position="37"/>
    </location>
</feature>
<dbReference type="Proteomes" id="UP000469558">
    <property type="component" value="Unassembled WGS sequence"/>
</dbReference>
<dbReference type="OrthoDB" id="2126185at2759"/>
<keyword evidence="4" id="KW-1185">Reference proteome</keyword>
<evidence type="ECO:0000256" key="1">
    <source>
        <dbReference type="SAM" id="MobiDB-lite"/>
    </source>
</evidence>
<feature type="transmembrane region" description="Helical" evidence="2">
    <location>
        <begin position="241"/>
        <end position="259"/>
    </location>
</feature>
<feature type="transmembrane region" description="Helical" evidence="2">
    <location>
        <begin position="58"/>
        <end position="79"/>
    </location>
</feature>
<evidence type="ECO:0000313" key="4">
    <source>
        <dbReference type="Proteomes" id="UP000469558"/>
    </source>
</evidence>
<protein>
    <submittedName>
        <fullName evidence="3">Uncharacterized protein</fullName>
    </submittedName>
</protein>
<evidence type="ECO:0000256" key="2">
    <source>
        <dbReference type="SAM" id="Phobius"/>
    </source>
</evidence>
<gene>
    <name evidence="3" type="ORF">LSUE1_G006397</name>
</gene>
<feature type="non-terminal residue" evidence="3">
    <location>
        <position position="530"/>
    </location>
</feature>
<name>A0A8T9BUE2_9HELO</name>